<protein>
    <submittedName>
        <fullName evidence="1">Restriction enzyme</fullName>
    </submittedName>
</protein>
<dbReference type="Gene3D" id="3.40.960.10">
    <property type="entry name" value="VSR Endonuclease"/>
    <property type="match status" value="1"/>
</dbReference>
<accession>A0A8S5SW74</accession>
<evidence type="ECO:0000313" key="1">
    <source>
        <dbReference type="EMBL" id="DAF55168.1"/>
    </source>
</evidence>
<proteinExistence type="predicted"/>
<name>A0A8S5SW74_9CAUD</name>
<reference evidence="1" key="1">
    <citation type="journal article" date="2021" name="Proc. Natl. Acad. Sci. U.S.A.">
        <title>A Catalog of Tens of Thousands of Viruses from Human Metagenomes Reveals Hidden Associations with Chronic Diseases.</title>
        <authorList>
            <person name="Tisza M.J."/>
            <person name="Buck C.B."/>
        </authorList>
    </citation>
    <scope>NUCLEOTIDE SEQUENCE</scope>
    <source>
        <strain evidence="1">CtZHD14</strain>
    </source>
</reference>
<dbReference type="EMBL" id="BK032687">
    <property type="protein sequence ID" value="DAF55168.1"/>
    <property type="molecule type" value="Genomic_DNA"/>
</dbReference>
<organism evidence="1">
    <name type="scientific">Siphoviridae sp. ctZHD14</name>
    <dbReference type="NCBI Taxonomy" id="2827891"/>
    <lineage>
        <taxon>Viruses</taxon>
        <taxon>Duplodnaviria</taxon>
        <taxon>Heunggongvirae</taxon>
        <taxon>Uroviricota</taxon>
        <taxon>Caudoviricetes</taxon>
    </lineage>
</organism>
<sequence length="119" mass="14263">MRDSAGEVKIYNLLKDYDIDFEEEYEFDDLKSSSGRNLRFDFACFNDDGNLDYLIEYQGKQHYVPVSKFGGKRGLHRQKYNDTLKRKYCLEHNIRLVTIPYYDENKINFKYLMRAAGYL</sequence>